<sequence length="1065" mass="119667">MSIFHTPLTISGDPSTVRWGLFLIFTGIAVSCFVGAAYGSRLRRRDTQLGLRAVLFTNGLWLGFQALGLVTTSESLSNALYIGGLIWGLTGVGAWMYFISAYTGRSYHRDRRYRGLAVGTYLGLLIVKLTNPLYGLYVSTELQQSPYLHLVVEPQLFYWVSFSLTYALVALSFYWLLTTLRESAFPSGSLGALGVLALSPIIPRLAVSTLPTEILPPIMLGLSFEPVGVTAFLAGVLVFVGKPFRQIEQSARSRFFEEADDATFVYDTDGELVETNTQGEELQSATDTDLTTIEAFERAFSPIDELEDTNPVSVEVGGSTRYFEVITNRMATGAELVGTVATVQDITERRARKRELEERKRELELKERAMDEAIVGITISDPDREDNPLIYANDGFVEQTGYTREETLGRNCRFLQEDDRDQEALDELREAIAAEEPVTVDLRNYRKNGEQFWNRLSVTPVYDDGELVNHIGVQQDVTDEVRRKQRLYEEREQFRLLTESVNEYAFLIVDEDGTVQTWNTGAEDLFGYDGDAAVGMSMAELHPESDRESGLPERLIQQARLAGESAHEGWQVRADGSEFYADVRYAPLESDDGVFRGYAVIVRDMTEHRRQRRRTERFVEESEDVVTILDPDGTITYTSGSVTQVFGYDPDALVGENLFDYVHPDGREHAMEAFFSSVEETESVTAECRFKSPDGGWFNIESRYRNMLDDDAIDGVIVYLRDVTEAKDRARRFESIFNQTFQFTALLDTEGTVIEVNDAALEFGGFERSDVVGNPFYEAQWWTHSDTVYDGVQDAIERATSGDFVRYETEVRGADGLATIDFSIKPVTDEDDDITLLVAEGRDITAQQRYSRHLNVMQRVMRHNMRNDLTKVRGWTKLMSRETDAKKRAEQFETIKPILDKWGEMIEKMKQIKRVLNPEGGGAATTEAGPLIGEVVSEIREEHEDATILTETSNNGSVQLQTTLGEAIHELIENAVELNDNTTVEIELVELENEWIEVRVRDDGPGMPEMEADILETGEETPLNHGGGLGLWMVRIIVTQAGGDVSVATTDGTEVNLRVPAMRRS</sequence>
<dbReference type="Proteomes" id="UP000193587">
    <property type="component" value="Unassembled WGS sequence"/>
</dbReference>
<protein>
    <submittedName>
        <fullName evidence="6">Uncharacterized protein</fullName>
    </submittedName>
</protein>
<dbReference type="InterPro" id="IPR031621">
    <property type="entry name" value="HisKA_7TM"/>
</dbReference>
<feature type="domain" description="PAS" evidence="4">
    <location>
        <begin position="729"/>
        <end position="774"/>
    </location>
</feature>
<evidence type="ECO:0000259" key="4">
    <source>
        <dbReference type="PROSITE" id="PS50112"/>
    </source>
</evidence>
<feature type="transmembrane region" description="Helical" evidence="2">
    <location>
        <begin position="17"/>
        <end position="37"/>
    </location>
</feature>
<dbReference type="RefSeq" id="WP_049933272.1">
    <property type="nucleotide sequence ID" value="NZ_ATXS01000035.1"/>
</dbReference>
<feature type="domain" description="PAC" evidence="5">
    <location>
        <begin position="438"/>
        <end position="489"/>
    </location>
</feature>
<keyword evidence="2" id="KW-0472">Membrane</keyword>
<dbReference type="InterPro" id="IPR001610">
    <property type="entry name" value="PAC"/>
</dbReference>
<keyword evidence="2" id="KW-1133">Transmembrane helix</keyword>
<feature type="coiled-coil region" evidence="1">
    <location>
        <begin position="346"/>
        <end position="373"/>
    </location>
</feature>
<feature type="domain" description="PAS" evidence="4">
    <location>
        <begin position="611"/>
        <end position="681"/>
    </location>
</feature>
<dbReference type="InterPro" id="IPR052155">
    <property type="entry name" value="Biofilm_reg_signaling"/>
</dbReference>
<dbReference type="Pfam" id="PF13426">
    <property type="entry name" value="PAS_9"/>
    <property type="match status" value="1"/>
</dbReference>
<dbReference type="PANTHER" id="PTHR44757:SF2">
    <property type="entry name" value="BIOFILM ARCHITECTURE MAINTENANCE PROTEIN MBAA"/>
    <property type="match status" value="1"/>
</dbReference>
<name>A0A1X4GBX0_HALEZ</name>
<evidence type="ECO:0000259" key="5">
    <source>
        <dbReference type="PROSITE" id="PS50113"/>
    </source>
</evidence>
<dbReference type="InterPro" id="IPR013655">
    <property type="entry name" value="PAS_fold_3"/>
</dbReference>
<dbReference type="STRING" id="1121945.GCA_000421805_03232"/>
<feature type="domain" description="PAS" evidence="4">
    <location>
        <begin position="362"/>
        <end position="435"/>
    </location>
</feature>
<dbReference type="InterPro" id="IPR035965">
    <property type="entry name" value="PAS-like_dom_sf"/>
</dbReference>
<dbReference type="InterPro" id="IPR000014">
    <property type="entry name" value="PAS"/>
</dbReference>
<dbReference type="InterPro" id="IPR013656">
    <property type="entry name" value="PAS_4"/>
</dbReference>
<dbReference type="PROSITE" id="PS50112">
    <property type="entry name" value="PAS"/>
    <property type="match status" value="4"/>
</dbReference>
<feature type="transmembrane region" description="Helical" evidence="2">
    <location>
        <begin position="156"/>
        <end position="177"/>
    </location>
</feature>
<evidence type="ECO:0000256" key="2">
    <source>
        <dbReference type="SAM" id="Phobius"/>
    </source>
</evidence>
<accession>A0A1X4GBX0</accession>
<dbReference type="Pfam" id="PF08447">
    <property type="entry name" value="PAS_3"/>
    <property type="match status" value="1"/>
</dbReference>
<evidence type="ECO:0000259" key="3">
    <source>
        <dbReference type="PROSITE" id="PS50109"/>
    </source>
</evidence>
<feature type="transmembrane region" description="Helical" evidence="2">
    <location>
        <begin position="79"/>
        <end position="103"/>
    </location>
</feature>
<dbReference type="SMART" id="SM00387">
    <property type="entry name" value="HATPase_c"/>
    <property type="match status" value="1"/>
</dbReference>
<keyword evidence="2" id="KW-0812">Transmembrane</keyword>
<organism evidence="6 7">
    <name type="scientific">Halorubrum ezzemoulense DSM 17463</name>
    <dbReference type="NCBI Taxonomy" id="1121945"/>
    <lineage>
        <taxon>Archaea</taxon>
        <taxon>Methanobacteriati</taxon>
        <taxon>Methanobacteriota</taxon>
        <taxon>Stenosarchaea group</taxon>
        <taxon>Halobacteria</taxon>
        <taxon>Halobacteriales</taxon>
        <taxon>Haloferacaceae</taxon>
        <taxon>Halorubrum</taxon>
    </lineage>
</organism>
<feature type="domain" description="PAS" evidence="4">
    <location>
        <begin position="490"/>
        <end position="545"/>
    </location>
</feature>
<dbReference type="SUPFAM" id="SSF55785">
    <property type="entry name" value="PYP-like sensor domain (PAS domain)"/>
    <property type="match status" value="5"/>
</dbReference>
<dbReference type="FunFam" id="3.30.450.20:FF:000155">
    <property type="entry name" value="Sensor histidine kinase TodS"/>
    <property type="match status" value="1"/>
</dbReference>
<dbReference type="InterPro" id="IPR036890">
    <property type="entry name" value="HATPase_C_sf"/>
</dbReference>
<dbReference type="AlphaFoldDB" id="A0A1X4GBX0"/>
<dbReference type="SUPFAM" id="SSF55874">
    <property type="entry name" value="ATPase domain of HSP90 chaperone/DNA topoisomerase II/histidine kinase"/>
    <property type="match status" value="1"/>
</dbReference>
<dbReference type="Gene3D" id="3.30.565.10">
    <property type="entry name" value="Histidine kinase-like ATPase, C-terminal domain"/>
    <property type="match status" value="1"/>
</dbReference>
<dbReference type="SMART" id="SM00091">
    <property type="entry name" value="PAS"/>
    <property type="match status" value="5"/>
</dbReference>
<evidence type="ECO:0000313" key="7">
    <source>
        <dbReference type="Proteomes" id="UP000193587"/>
    </source>
</evidence>
<dbReference type="EMBL" id="NEDJ01000061">
    <property type="protein sequence ID" value="OSO94567.1"/>
    <property type="molecule type" value="Genomic_DNA"/>
</dbReference>
<dbReference type="NCBIfam" id="TIGR00229">
    <property type="entry name" value="sensory_box"/>
    <property type="match status" value="4"/>
</dbReference>
<dbReference type="Pfam" id="PF08448">
    <property type="entry name" value="PAS_4"/>
    <property type="match status" value="2"/>
</dbReference>
<dbReference type="PANTHER" id="PTHR44757">
    <property type="entry name" value="DIGUANYLATE CYCLASE DGCP"/>
    <property type="match status" value="1"/>
</dbReference>
<evidence type="ECO:0000256" key="1">
    <source>
        <dbReference type="SAM" id="Coils"/>
    </source>
</evidence>
<dbReference type="CDD" id="cd00075">
    <property type="entry name" value="HATPase"/>
    <property type="match status" value="1"/>
</dbReference>
<feature type="transmembrane region" description="Helical" evidence="2">
    <location>
        <begin position="115"/>
        <end position="136"/>
    </location>
</feature>
<proteinExistence type="predicted"/>
<dbReference type="SMART" id="SM00086">
    <property type="entry name" value="PAC"/>
    <property type="match status" value="4"/>
</dbReference>
<keyword evidence="1" id="KW-0175">Coiled coil</keyword>
<dbReference type="InterPro" id="IPR000700">
    <property type="entry name" value="PAS-assoc_C"/>
</dbReference>
<feature type="domain" description="PAC" evidence="5">
    <location>
        <begin position="565"/>
        <end position="617"/>
    </location>
</feature>
<dbReference type="InterPro" id="IPR003594">
    <property type="entry name" value="HATPase_dom"/>
</dbReference>
<comment type="caution">
    <text evidence="6">The sequence shown here is derived from an EMBL/GenBank/DDBJ whole genome shotgun (WGS) entry which is preliminary data.</text>
</comment>
<dbReference type="PROSITE" id="PS50113">
    <property type="entry name" value="PAC"/>
    <property type="match status" value="2"/>
</dbReference>
<feature type="domain" description="Histidine kinase" evidence="3">
    <location>
        <begin position="860"/>
        <end position="1063"/>
    </location>
</feature>
<feature type="transmembrane region" description="Helical" evidence="2">
    <location>
        <begin position="184"/>
        <end position="202"/>
    </location>
</feature>
<evidence type="ECO:0000313" key="6">
    <source>
        <dbReference type="EMBL" id="OSO94567.1"/>
    </source>
</evidence>
<dbReference type="Gene3D" id="3.30.450.20">
    <property type="entry name" value="PAS domain"/>
    <property type="match status" value="5"/>
</dbReference>
<dbReference type="PROSITE" id="PS50109">
    <property type="entry name" value="HIS_KIN"/>
    <property type="match status" value="1"/>
</dbReference>
<dbReference type="Pfam" id="PF16927">
    <property type="entry name" value="HisKA_7TM"/>
    <property type="match status" value="1"/>
</dbReference>
<feature type="transmembrane region" description="Helical" evidence="2">
    <location>
        <begin position="49"/>
        <end position="67"/>
    </location>
</feature>
<dbReference type="Pfam" id="PF02518">
    <property type="entry name" value="HATPase_c"/>
    <property type="match status" value="1"/>
</dbReference>
<dbReference type="InterPro" id="IPR005467">
    <property type="entry name" value="His_kinase_dom"/>
</dbReference>
<gene>
    <name evidence="6" type="ORF">B9H04_14045</name>
</gene>
<dbReference type="CDD" id="cd00130">
    <property type="entry name" value="PAS"/>
    <property type="match status" value="4"/>
</dbReference>
<reference evidence="6 7" key="1">
    <citation type="submission" date="2017-04" db="EMBL/GenBank/DDBJ databases">
        <title>MLSA of the genus Halorubrum.</title>
        <authorList>
            <person name="De La Haba R."/>
            <person name="Sanchez-Porro C."/>
            <person name="Infante-Dominguez C."/>
            <person name="Ventosa A."/>
        </authorList>
    </citation>
    <scope>NUCLEOTIDE SEQUENCE [LARGE SCALE GENOMIC DNA]</scope>
    <source>
        <strain evidence="6 7">DSM 17463</strain>
    </source>
</reference>